<dbReference type="EMBL" id="DWZA01000074">
    <property type="protein sequence ID" value="HJA71599.1"/>
    <property type="molecule type" value="Genomic_DNA"/>
</dbReference>
<comment type="caution">
    <text evidence="1">The sequence shown here is derived from an EMBL/GenBank/DDBJ whole genome shotgun (WGS) entry which is preliminary data.</text>
</comment>
<dbReference type="Proteomes" id="UP000823900">
    <property type="component" value="Unassembled WGS sequence"/>
</dbReference>
<dbReference type="AlphaFoldDB" id="A0A9D2HJG4"/>
<gene>
    <name evidence="1" type="ORF">IAA07_08510</name>
</gene>
<evidence type="ECO:0000313" key="1">
    <source>
        <dbReference type="EMBL" id="HJA71599.1"/>
    </source>
</evidence>
<dbReference type="PANTHER" id="PTHR34374:SF1">
    <property type="entry name" value="LARGE RIBOSOMAL RNA SUBUNIT ACCUMULATION PROTEIN YCED HOMOLOG 1, CHLOROPLASTIC"/>
    <property type="match status" value="1"/>
</dbReference>
<proteinExistence type="predicted"/>
<accession>A0A9D2HJG4</accession>
<dbReference type="Pfam" id="PF02620">
    <property type="entry name" value="YceD"/>
    <property type="match status" value="1"/>
</dbReference>
<reference evidence="1" key="2">
    <citation type="submission" date="2021-04" db="EMBL/GenBank/DDBJ databases">
        <authorList>
            <person name="Gilroy R."/>
        </authorList>
    </citation>
    <scope>NUCLEOTIDE SEQUENCE</scope>
    <source>
        <strain evidence="1">CHK178-16964</strain>
    </source>
</reference>
<sequence>MQINLSELFSYEGKEKTYTQDIEMDEFQAPNGVYEIVEKKPVVLKIRHEKDRKLEMEGTIRLSLMIPCDRCLQLVKNDFSLDVKASLDMDQSDEERAEALDEQPYVSGNYLDVDQLVRNELLLNLPMKVLCNENCKGICNRCGANLNYESCSCEDSGLDPRMSVIQDIFKQFKEV</sequence>
<evidence type="ECO:0000313" key="2">
    <source>
        <dbReference type="Proteomes" id="UP000823900"/>
    </source>
</evidence>
<dbReference type="InterPro" id="IPR003772">
    <property type="entry name" value="YceD"/>
</dbReference>
<reference evidence="1" key="1">
    <citation type="journal article" date="2021" name="PeerJ">
        <title>Extensive microbial diversity within the chicken gut microbiome revealed by metagenomics and culture.</title>
        <authorList>
            <person name="Gilroy R."/>
            <person name="Ravi A."/>
            <person name="Getino M."/>
            <person name="Pursley I."/>
            <person name="Horton D.L."/>
            <person name="Alikhan N.F."/>
            <person name="Baker D."/>
            <person name="Gharbi K."/>
            <person name="Hall N."/>
            <person name="Watson M."/>
            <person name="Adriaenssens E.M."/>
            <person name="Foster-Nyarko E."/>
            <person name="Jarju S."/>
            <person name="Secka A."/>
            <person name="Antonio M."/>
            <person name="Oren A."/>
            <person name="Chaudhuri R.R."/>
            <person name="La Ragione R."/>
            <person name="Hildebrand F."/>
            <person name="Pallen M.J."/>
        </authorList>
    </citation>
    <scope>NUCLEOTIDE SEQUENCE</scope>
    <source>
        <strain evidence="1">CHK178-16964</strain>
    </source>
</reference>
<protein>
    <submittedName>
        <fullName evidence="1">DUF177 domain-containing protein</fullName>
    </submittedName>
</protein>
<name>A0A9D2HJG4_9FIRM</name>
<dbReference type="PANTHER" id="PTHR34374">
    <property type="entry name" value="LARGE RIBOSOMAL RNA SUBUNIT ACCUMULATION PROTEIN YCED HOMOLOG 1, CHLOROPLASTIC"/>
    <property type="match status" value="1"/>
</dbReference>
<organism evidence="1 2">
    <name type="scientific">Candidatus Lachnoclostridium stercoravium</name>
    <dbReference type="NCBI Taxonomy" id="2838633"/>
    <lineage>
        <taxon>Bacteria</taxon>
        <taxon>Bacillati</taxon>
        <taxon>Bacillota</taxon>
        <taxon>Clostridia</taxon>
        <taxon>Lachnospirales</taxon>
        <taxon>Lachnospiraceae</taxon>
    </lineage>
</organism>